<sequence length="597" mass="64383">MAWRGDSRGRSPRGRGGARGGRGLGGFGFGEDGGGRGPVGFDGGGGSRNPYGHGDGSGHRGGHQQAYGREGRGGGYGMGGGGRGRGRGGGEVPIRPAAPPIAASVGPAAASTPVCPPPPPPAASSSSSPAPPPDASSALPMDPAPPVPAHQQQQRAPPASSKEMVPPTRPGYGTVGEKVMVRANHFLVQVAHNDDIYHYDVSHLSCFSPSISAVAALVSISPEPKARQTNRVLLAELVKVHAATSLDGRTPAYDGSKSLYTACELPFKSMDFVVKLGKERREIEYKITIRHVGSANLHHLQQFLRGQQRDSPQDTIQALDVVLRESSSLKYVTVSRSFFCKDFGHSDIGQGLEYWRGYYQSLRPTQMGLSLNMDISSTAFYKPISVINFVQECVPDSNPKQPIADLDCMTLKKALHGVRVETTHGEKRSVYKITGITSAPLARLNFSPNEEGQMTVVQYFATRYSFCLQYTAWPCLQSGKDSKPIYLPMEACQIIEGQKHPKKLSPKQVTNILKATCGSPKRREKSILQVVDQNNYLTRGRAQVFGITLANGMANVEARVLPPPMLKYHKSGREETCAPSYGKWNMVNKVIPHMLAC</sequence>
<comment type="caution">
    <text evidence="3">The sequence shown here is derived from an EMBL/GenBank/DDBJ whole genome shotgun (WGS) entry which is preliminary data.</text>
</comment>
<gene>
    <name evidence="3" type="primary">gb12537</name>
    <name evidence="3" type="ORF">PR202_gb12537</name>
</gene>
<organism evidence="3 4">
    <name type="scientific">Eleusine coracana subsp. coracana</name>
    <dbReference type="NCBI Taxonomy" id="191504"/>
    <lineage>
        <taxon>Eukaryota</taxon>
        <taxon>Viridiplantae</taxon>
        <taxon>Streptophyta</taxon>
        <taxon>Embryophyta</taxon>
        <taxon>Tracheophyta</taxon>
        <taxon>Spermatophyta</taxon>
        <taxon>Magnoliopsida</taxon>
        <taxon>Liliopsida</taxon>
        <taxon>Poales</taxon>
        <taxon>Poaceae</taxon>
        <taxon>PACMAD clade</taxon>
        <taxon>Chloridoideae</taxon>
        <taxon>Cynodonteae</taxon>
        <taxon>Eleusininae</taxon>
        <taxon>Eleusine</taxon>
    </lineage>
</organism>
<dbReference type="InterPro" id="IPR032472">
    <property type="entry name" value="ArgoL2"/>
</dbReference>
<dbReference type="InterPro" id="IPR032474">
    <property type="entry name" value="Argonaute_N"/>
</dbReference>
<dbReference type="SMART" id="SM01163">
    <property type="entry name" value="DUF1785"/>
    <property type="match status" value="1"/>
</dbReference>
<feature type="compositionally biased region" description="Gly residues" evidence="1">
    <location>
        <begin position="14"/>
        <end position="47"/>
    </location>
</feature>
<name>A0AAV5ER90_ELECO</name>
<reference evidence="3" key="2">
    <citation type="submission" date="2021-12" db="EMBL/GenBank/DDBJ databases">
        <title>Resequencing data analysis of finger millet.</title>
        <authorList>
            <person name="Hatakeyama M."/>
            <person name="Aluri S."/>
            <person name="Balachadran M.T."/>
            <person name="Sivarajan S.R."/>
            <person name="Poveda L."/>
            <person name="Shimizu-Inatsugi R."/>
            <person name="Schlapbach R."/>
            <person name="Sreeman S.M."/>
            <person name="Shimizu K.K."/>
        </authorList>
    </citation>
    <scope>NUCLEOTIDE SEQUENCE</scope>
</reference>
<proteinExistence type="predicted"/>
<protein>
    <recommendedName>
        <fullName evidence="2">PAZ domain-containing protein</fullName>
    </recommendedName>
</protein>
<dbReference type="Proteomes" id="UP001054889">
    <property type="component" value="Unassembled WGS sequence"/>
</dbReference>
<dbReference type="EMBL" id="BQKI01000077">
    <property type="protein sequence ID" value="GJN24775.1"/>
    <property type="molecule type" value="Genomic_DNA"/>
</dbReference>
<feature type="compositionally biased region" description="Gly residues" evidence="1">
    <location>
        <begin position="73"/>
        <end position="91"/>
    </location>
</feature>
<feature type="domain" description="PAZ" evidence="2">
    <location>
        <begin position="385"/>
        <end position="496"/>
    </location>
</feature>
<dbReference type="PANTHER" id="PTHR22891">
    <property type="entry name" value="EUKARYOTIC TRANSLATION INITIATION FACTOR 2C"/>
    <property type="match status" value="1"/>
</dbReference>
<dbReference type="PROSITE" id="PS50821">
    <property type="entry name" value="PAZ"/>
    <property type="match status" value="1"/>
</dbReference>
<evidence type="ECO:0000313" key="4">
    <source>
        <dbReference type="Proteomes" id="UP001054889"/>
    </source>
</evidence>
<feature type="region of interest" description="Disordered" evidence="1">
    <location>
        <begin position="1"/>
        <end position="171"/>
    </location>
</feature>
<dbReference type="Gene3D" id="2.170.260.10">
    <property type="entry name" value="paz domain"/>
    <property type="match status" value="1"/>
</dbReference>
<dbReference type="CDD" id="cd02846">
    <property type="entry name" value="PAZ_argonaute_like"/>
    <property type="match status" value="1"/>
</dbReference>
<dbReference type="GO" id="GO:0003723">
    <property type="term" value="F:RNA binding"/>
    <property type="evidence" value="ECO:0007669"/>
    <property type="project" value="InterPro"/>
</dbReference>
<evidence type="ECO:0000256" key="1">
    <source>
        <dbReference type="SAM" id="MobiDB-lite"/>
    </source>
</evidence>
<reference evidence="3" key="1">
    <citation type="journal article" date="2018" name="DNA Res.">
        <title>Multiple hybrid de novo genome assembly of finger millet, an orphan allotetraploid crop.</title>
        <authorList>
            <person name="Hatakeyama M."/>
            <person name="Aluri S."/>
            <person name="Balachadran M.T."/>
            <person name="Sivarajan S.R."/>
            <person name="Patrignani A."/>
            <person name="Gruter S."/>
            <person name="Poveda L."/>
            <person name="Shimizu-Inatsugi R."/>
            <person name="Baeten J."/>
            <person name="Francoijs K.J."/>
            <person name="Nataraja K.N."/>
            <person name="Reddy Y.A.N."/>
            <person name="Phadnis S."/>
            <person name="Ravikumar R.L."/>
            <person name="Schlapbach R."/>
            <person name="Sreeman S.M."/>
            <person name="Shimizu K.K."/>
        </authorList>
    </citation>
    <scope>NUCLEOTIDE SEQUENCE</scope>
</reference>
<dbReference type="Pfam" id="PF08699">
    <property type="entry name" value="ArgoL1"/>
    <property type="match status" value="1"/>
</dbReference>
<dbReference type="Pfam" id="PF16488">
    <property type="entry name" value="ArgoL2"/>
    <property type="match status" value="1"/>
</dbReference>
<dbReference type="Pfam" id="PF02170">
    <property type="entry name" value="PAZ"/>
    <property type="match status" value="1"/>
</dbReference>
<dbReference type="SUPFAM" id="SSF101690">
    <property type="entry name" value="PAZ domain"/>
    <property type="match status" value="1"/>
</dbReference>
<dbReference type="InterPro" id="IPR003100">
    <property type="entry name" value="PAZ_dom"/>
</dbReference>
<dbReference type="InterPro" id="IPR036085">
    <property type="entry name" value="PAZ_dom_sf"/>
</dbReference>
<dbReference type="Pfam" id="PF16486">
    <property type="entry name" value="ArgoN"/>
    <property type="match status" value="1"/>
</dbReference>
<feature type="compositionally biased region" description="Low complexity" evidence="1">
    <location>
        <begin position="100"/>
        <end position="113"/>
    </location>
</feature>
<feature type="compositionally biased region" description="Low complexity" evidence="1">
    <location>
        <begin position="149"/>
        <end position="159"/>
    </location>
</feature>
<accession>A0AAV5ER90</accession>
<dbReference type="InterPro" id="IPR014811">
    <property type="entry name" value="ArgoL1"/>
</dbReference>
<evidence type="ECO:0000313" key="3">
    <source>
        <dbReference type="EMBL" id="GJN24775.1"/>
    </source>
</evidence>
<dbReference type="AlphaFoldDB" id="A0AAV5ER90"/>
<evidence type="ECO:0000259" key="2">
    <source>
        <dbReference type="PROSITE" id="PS50821"/>
    </source>
</evidence>
<keyword evidence="4" id="KW-1185">Reference proteome</keyword>